<organism evidence="2">
    <name type="scientific">hydrothermal vent metagenome</name>
    <dbReference type="NCBI Taxonomy" id="652676"/>
    <lineage>
        <taxon>unclassified sequences</taxon>
        <taxon>metagenomes</taxon>
        <taxon>ecological metagenomes</taxon>
    </lineage>
</organism>
<dbReference type="InterPro" id="IPR029063">
    <property type="entry name" value="SAM-dependent_MTases_sf"/>
</dbReference>
<dbReference type="Pfam" id="PF18096">
    <property type="entry name" value="Thump_like"/>
    <property type="match status" value="1"/>
</dbReference>
<accession>A0A3B0UT98</accession>
<evidence type="ECO:0000313" key="2">
    <source>
        <dbReference type="EMBL" id="VAW34325.1"/>
    </source>
</evidence>
<dbReference type="EMBL" id="UOEU01000527">
    <property type="protein sequence ID" value="VAW34325.1"/>
    <property type="molecule type" value="Genomic_DNA"/>
</dbReference>
<dbReference type="AlphaFoldDB" id="A0A3B0UT98"/>
<gene>
    <name evidence="2" type="ORF">MNBD_CHLOROFLEXI01-4540</name>
</gene>
<reference evidence="2" key="1">
    <citation type="submission" date="2018-06" db="EMBL/GenBank/DDBJ databases">
        <authorList>
            <person name="Zhirakovskaya E."/>
        </authorList>
    </citation>
    <scope>NUCLEOTIDE SEQUENCE</scope>
</reference>
<feature type="domain" description="THUMP-like" evidence="1">
    <location>
        <begin position="340"/>
        <end position="412"/>
    </location>
</feature>
<evidence type="ECO:0000259" key="1">
    <source>
        <dbReference type="Pfam" id="PF18096"/>
    </source>
</evidence>
<dbReference type="SUPFAM" id="SSF53335">
    <property type="entry name" value="S-adenosyl-L-methionine-dependent methyltransferases"/>
    <property type="match status" value="1"/>
</dbReference>
<feature type="non-terminal residue" evidence="2">
    <location>
        <position position="1"/>
    </location>
</feature>
<sequence>FTQRTVTHPTASISLMTLDDFAFLLSPDGQQWLADVGKTAVTPQTHLQIATWLRQKLPPNQAQAVLETVVLRQQATIKFSRAAQMYFTRPALEQASGKMIAQHRARRFQLLSSQQGGNLRIADLGCGIGGDALALAAEAEVTGVEWEPLRLAMAQENVRVYGHGERFHPLQADLYSLTPLREVDALFFDPARRDAQGRRFFSMAQYRPPLSLIDQWRAVVPETAVKISPGVDYAELPDGAEVEFVSVNGEVKEGVLWYGRFRSGDQRRATLLPGGDSLTTADLPQETIDCTPPKAYLYEPDGAVIRAHLVAALAAKLPANQIDASIAYLTADEAIQTPFARCFAVEAHFPFQLKKLRHYLRERRVGNVTIKKRGSPIEPDMLRRQLRLSGTKNSHRFIFLTHVLGEPFVIISTEELWARKNEV</sequence>
<protein>
    <recommendedName>
        <fullName evidence="1">THUMP-like domain-containing protein</fullName>
    </recommendedName>
</protein>
<dbReference type="GO" id="GO:0008168">
    <property type="term" value="F:methyltransferase activity"/>
    <property type="evidence" value="ECO:0007669"/>
    <property type="project" value="InterPro"/>
</dbReference>
<dbReference type="Gene3D" id="3.40.50.150">
    <property type="entry name" value="Vaccinia Virus protein VP39"/>
    <property type="match status" value="1"/>
</dbReference>
<dbReference type="InterPro" id="IPR019012">
    <property type="entry name" value="RNA_cap_Gua-N2-MeTrfase"/>
</dbReference>
<dbReference type="CDD" id="cd02440">
    <property type="entry name" value="AdoMet_MTases"/>
    <property type="match status" value="1"/>
</dbReference>
<dbReference type="PANTHER" id="PTHR14741">
    <property type="entry name" value="S-ADENOSYLMETHIONINE-DEPENDENT METHYLTRANSFERASE RELATED"/>
    <property type="match status" value="1"/>
</dbReference>
<proteinExistence type="predicted"/>
<name>A0A3B0UT98_9ZZZZ</name>
<dbReference type="PANTHER" id="PTHR14741:SF32">
    <property type="entry name" value="TRIMETHYLGUANOSINE SYNTHASE"/>
    <property type="match status" value="1"/>
</dbReference>
<dbReference type="GO" id="GO:0036261">
    <property type="term" value="P:7-methylguanosine cap hypermethylation"/>
    <property type="evidence" value="ECO:0007669"/>
    <property type="project" value="InterPro"/>
</dbReference>
<dbReference type="Pfam" id="PF09445">
    <property type="entry name" value="Methyltransf_15"/>
    <property type="match status" value="1"/>
</dbReference>
<dbReference type="InterPro" id="IPR041497">
    <property type="entry name" value="Thump-like"/>
</dbReference>